<gene>
    <name evidence="2" type="ORF">Fuma_00435</name>
</gene>
<feature type="transmembrane region" description="Helical" evidence="1">
    <location>
        <begin position="99"/>
        <end position="121"/>
    </location>
</feature>
<dbReference type="OrthoDB" id="274683at2"/>
<dbReference type="EMBL" id="CP017641">
    <property type="protein sequence ID" value="APZ90851.1"/>
    <property type="molecule type" value="Genomic_DNA"/>
</dbReference>
<organism evidence="2 3">
    <name type="scientific">Fuerstiella marisgermanici</name>
    <dbReference type="NCBI Taxonomy" id="1891926"/>
    <lineage>
        <taxon>Bacteria</taxon>
        <taxon>Pseudomonadati</taxon>
        <taxon>Planctomycetota</taxon>
        <taxon>Planctomycetia</taxon>
        <taxon>Planctomycetales</taxon>
        <taxon>Planctomycetaceae</taxon>
        <taxon>Fuerstiella</taxon>
    </lineage>
</organism>
<name>A0A1P8W9X9_9PLAN</name>
<dbReference type="RefSeq" id="WP_077022687.1">
    <property type="nucleotide sequence ID" value="NZ_CP017641.1"/>
</dbReference>
<evidence type="ECO:0000256" key="1">
    <source>
        <dbReference type="SAM" id="Phobius"/>
    </source>
</evidence>
<feature type="transmembrane region" description="Helical" evidence="1">
    <location>
        <begin position="47"/>
        <end position="70"/>
    </location>
</feature>
<feature type="transmembrane region" description="Helical" evidence="1">
    <location>
        <begin position="141"/>
        <end position="158"/>
    </location>
</feature>
<dbReference type="KEGG" id="fmr:Fuma_00435"/>
<dbReference type="Proteomes" id="UP000187735">
    <property type="component" value="Chromosome"/>
</dbReference>
<keyword evidence="1" id="KW-0472">Membrane</keyword>
<keyword evidence="1" id="KW-0812">Transmembrane</keyword>
<dbReference type="STRING" id="1891926.Fuma_00435"/>
<sequence>MKRIFLTLALIATAFLITAVVLGLNIGGLYFPDSDELNPETQSQISTHMLVGVGALVFAFLVHAISLTYFMGTGRWIEETSNAYSLDASFHKQNQKIKYGTLPGSTLCMLLLVATAALGAVADPATPASLDGTLGMTSAQIHFFTAIGTCIINLIVNFSQFVAISKNANVVEAVLAEVHRIRTERGLPV</sequence>
<proteinExistence type="predicted"/>
<reference evidence="2 3" key="1">
    <citation type="journal article" date="2016" name="Front. Microbiol.">
        <title>Fuerstia marisgermanicae gen. nov., sp. nov., an Unusual Member of the Phylum Planctomycetes from the German Wadden Sea.</title>
        <authorList>
            <person name="Kohn T."/>
            <person name="Heuer A."/>
            <person name="Jogler M."/>
            <person name="Vollmers J."/>
            <person name="Boedeker C."/>
            <person name="Bunk B."/>
            <person name="Rast P."/>
            <person name="Borchert D."/>
            <person name="Glockner I."/>
            <person name="Freese H.M."/>
            <person name="Klenk H.P."/>
            <person name="Overmann J."/>
            <person name="Kaster A.K."/>
            <person name="Rohde M."/>
            <person name="Wiegand S."/>
            <person name="Jogler C."/>
        </authorList>
    </citation>
    <scope>NUCLEOTIDE SEQUENCE [LARGE SCALE GENOMIC DNA]</scope>
    <source>
        <strain evidence="2 3">NH11</strain>
    </source>
</reference>
<evidence type="ECO:0000313" key="3">
    <source>
        <dbReference type="Proteomes" id="UP000187735"/>
    </source>
</evidence>
<keyword evidence="1" id="KW-1133">Transmembrane helix</keyword>
<dbReference type="AlphaFoldDB" id="A0A1P8W9X9"/>
<protein>
    <submittedName>
        <fullName evidence="2">Uncharacterized protein</fullName>
    </submittedName>
</protein>
<accession>A0A1P8W9X9</accession>
<keyword evidence="3" id="KW-1185">Reference proteome</keyword>
<evidence type="ECO:0000313" key="2">
    <source>
        <dbReference type="EMBL" id="APZ90851.1"/>
    </source>
</evidence>